<evidence type="ECO:0000313" key="1">
    <source>
        <dbReference type="EnsemblPlants" id="ORUFI12G16690.1"/>
    </source>
</evidence>
<dbReference type="OMA" id="HTTMDTR"/>
<dbReference type="Gramene" id="ORUFI12G16690.1">
    <property type="protein sequence ID" value="ORUFI12G16690.1"/>
    <property type="gene ID" value="ORUFI12G16690"/>
</dbReference>
<name>A0A0E0RIG4_ORYRU</name>
<evidence type="ECO:0000313" key="2">
    <source>
        <dbReference type="Proteomes" id="UP000008022"/>
    </source>
</evidence>
<reference evidence="1" key="2">
    <citation type="submission" date="2015-06" db="UniProtKB">
        <authorList>
            <consortium name="EnsemblPlants"/>
        </authorList>
    </citation>
    <scope>IDENTIFICATION</scope>
</reference>
<sequence length="143" mass="15371">MSLPSLFFVSSFTPSPLSVPRGLTTSTAFLQLQGGRAKRWHRRRRRWELSVARAIKSAADKRATSTNAEPYALLSAISRGPQELLSLISLIAAALAKTPKGSSGEHTTMDTRSPPVLLVEMAAYSSGALVREMSSGLVCLALE</sequence>
<dbReference type="STRING" id="4529.A0A0E0RIG4"/>
<accession>A0A0E0RIG4</accession>
<dbReference type="HOGENOM" id="CLU_1809358_0_0_1"/>
<dbReference type="Proteomes" id="UP000008022">
    <property type="component" value="Unassembled WGS sequence"/>
</dbReference>
<organism evidence="1 2">
    <name type="scientific">Oryza rufipogon</name>
    <name type="common">Brownbeard rice</name>
    <name type="synonym">Asian wild rice</name>
    <dbReference type="NCBI Taxonomy" id="4529"/>
    <lineage>
        <taxon>Eukaryota</taxon>
        <taxon>Viridiplantae</taxon>
        <taxon>Streptophyta</taxon>
        <taxon>Embryophyta</taxon>
        <taxon>Tracheophyta</taxon>
        <taxon>Spermatophyta</taxon>
        <taxon>Magnoliopsida</taxon>
        <taxon>Liliopsida</taxon>
        <taxon>Poales</taxon>
        <taxon>Poaceae</taxon>
        <taxon>BOP clade</taxon>
        <taxon>Oryzoideae</taxon>
        <taxon>Oryzeae</taxon>
        <taxon>Oryzinae</taxon>
        <taxon>Oryza</taxon>
    </lineage>
</organism>
<dbReference type="EnsemblPlants" id="ORUFI12G16690.1">
    <property type="protein sequence ID" value="ORUFI12G16690.1"/>
    <property type="gene ID" value="ORUFI12G16690"/>
</dbReference>
<reference evidence="2" key="1">
    <citation type="submission" date="2013-06" db="EMBL/GenBank/DDBJ databases">
        <authorList>
            <person name="Zhao Q."/>
        </authorList>
    </citation>
    <scope>NUCLEOTIDE SEQUENCE</scope>
    <source>
        <strain evidence="2">cv. W1943</strain>
    </source>
</reference>
<keyword evidence="2" id="KW-1185">Reference proteome</keyword>
<protein>
    <submittedName>
        <fullName evidence="1">Uncharacterized protein</fullName>
    </submittedName>
</protein>
<proteinExistence type="predicted"/>
<dbReference type="AlphaFoldDB" id="A0A0E0RIG4"/>